<feature type="repeat" description="ANK" evidence="3">
    <location>
        <begin position="1192"/>
        <end position="1224"/>
    </location>
</feature>
<feature type="repeat" description="ANK" evidence="3">
    <location>
        <begin position="1783"/>
        <end position="1815"/>
    </location>
</feature>
<feature type="repeat" description="ANK" evidence="3">
    <location>
        <begin position="1750"/>
        <end position="1782"/>
    </location>
</feature>
<keyword evidence="1" id="KW-0677">Repeat</keyword>
<dbReference type="Pfam" id="PF00023">
    <property type="entry name" value="Ank"/>
    <property type="match status" value="1"/>
</dbReference>
<dbReference type="Gene3D" id="3.40.50.300">
    <property type="entry name" value="P-loop containing nucleotide triphosphate hydrolases"/>
    <property type="match status" value="1"/>
</dbReference>
<dbReference type="InterPro" id="IPR056884">
    <property type="entry name" value="NPHP3-like_N"/>
</dbReference>
<dbReference type="PANTHER" id="PTHR24123:SF33">
    <property type="entry name" value="PROTEIN HOS4"/>
    <property type="match status" value="1"/>
</dbReference>
<dbReference type="Pfam" id="PF22939">
    <property type="entry name" value="WHD_GPIID"/>
    <property type="match status" value="1"/>
</dbReference>
<feature type="repeat" description="ANK" evidence="3">
    <location>
        <begin position="839"/>
        <end position="871"/>
    </location>
</feature>
<dbReference type="InterPro" id="IPR027417">
    <property type="entry name" value="P-loop_NTPase"/>
</dbReference>
<dbReference type="OMA" id="DEHYGNS"/>
<organism evidence="9 10">
    <name type="scientific">Emericella nidulans (strain FGSC A4 / ATCC 38163 / CBS 112.46 / NRRL 194 / M139)</name>
    <name type="common">Aspergillus nidulans</name>
    <dbReference type="NCBI Taxonomy" id="227321"/>
    <lineage>
        <taxon>Eukaryota</taxon>
        <taxon>Fungi</taxon>
        <taxon>Dikarya</taxon>
        <taxon>Ascomycota</taxon>
        <taxon>Pezizomycotina</taxon>
        <taxon>Eurotiomycetes</taxon>
        <taxon>Eurotiomycetidae</taxon>
        <taxon>Eurotiales</taxon>
        <taxon>Aspergillaceae</taxon>
        <taxon>Aspergillus</taxon>
        <taxon>Aspergillus subgen. Nidulantes</taxon>
    </lineage>
</organism>
<dbReference type="InterPro" id="IPR056125">
    <property type="entry name" value="DUF7708"/>
</dbReference>
<sequence length="1977" mass="216371">MLAQATVQAFVSQLSTEERLIFQATDCSEKLIHDLVDLDNQHGKAAISRRIAPNIQSFVGGVERFSGALDALAGSVSLMQPIWGSCKVVLQVAKDYNEYFDKLSGMFEEIGYNLSRLRRYPRLYSDNAVLAQSMVNIFQAILEFCARARAVFRQGKNEQSSVRRFSTSAVSLRAAWKVIWKPFKLQFGDIVEQIQKSMARVEQEVDIAEKELASEGRAKAEDERKRQADRWERLEARQDSVTEYLDQQKVAQLNQWLASVNAAANHNTATKLRRAGTGTWFVNGQPFHDWLAADNSFLWLHAIPGAGKTILASTVIDWLRQHTENQARGLAYFYCDYKDKQKQSSTVLLTTLLSKFARQNHAVLGCLYNFFEKQHRENPAYTAEFDELLNNFSDFLSDSFDQCYIVVDAVDETEDREGVAYALRRIAETCKCARVLVTSRHEIDIARTYEDLPHTSIEPSDNAADIELYVRSEVADKIKAKKLKLRDPKLQNFICETLIQGAHGMFQWVKCQIDQLCKLRNDRAIRNALDDLPKTLYDTYMRILQRLEAERDEEVTSVQRLLRWLVRGIRNLTLQELAECLSIDPENAEDSFDFDAVFTDPEDVVELCGSLVVISHDGYLTLAHYTVKEFLVSPHIKEKMPHFWVGCETAHAELARVCLIYLCYSDFSTNYEEPGDQMLQRFEEYKFLRYAVQGWGAHAHFSEDDDDVFALVMKLLEEDCEERENFSLWCHLYLHLHKASGQQPKVSDTSSLYFASLFGLPRVVLRLLETDLGLDVREPLKAASFARHAKIVKVLLEHTAPLEPSALENCLYVSSSRGHEDVVSLLLQHGVDINAPSGKHGTPLQVAAIEGRQQVVSTLLQHGADMNITCRRYGSPLAAAAEKSHMQIVQQLLSHGAHVDKRGGWFGHPLTSAIVSKNVQLVELLIERGADLNALGGRYGCPLMAAASLGMLDLIRSLVACGAKVNDESDKRPDSLYSACIAERLDAVELLLELGADVNAKGGRHRNALNAASSTGNAEIVRCLLTAGADVDYFDEHYGNSIQAAAVAGHDAAIEGRHCCVPPNTATPKQFELGVPSGDTTETTDALMVAARKGHTATVELLVKMGADIDSVSKMATYPKCTALEAAAGKSHLETVWRLLELGADVKRVTNGLYGCPLIAAIFSDREYAEVVKTLLDAGAGINAATNGAAAGGGTPLGAAVLKGRYDLCVDMIRRGADVNITNDWYYTPLQVAITNGDESMMSLLIDHGADINLAIDPSDDPDDSGVLTALQVAAWYGREDMTRSLVSLGANISDELKGAKYKSALQVASFRDHGRVVRILIDAGSEVDEVGGLHGTSLQAAAVEGSDGAAQVLLEAGADINRGQVGTMGTALMAACCTGWKHMVRLLIEHGADVNAIGHKPDCFPLHAAAYRGYPNIVRSLLDAGADVNARGGMYGTALIAASYGLESDICEILLERGADPNIVAGRYGASPSLQGGEFGTPLGAAIDGSCETLVDELLRRHGVDPNCPVGKHGSALQACIAERGDGDDAWLILLKAGVDVNCRSGVRGSPLIAAAATNEYKIAEYMLDHGADVNVEGNLYYPTAVHGAIKAERMDILKLLVERGANVNMANSFHGSPLEYACSLARLPMIRYLLRHGADLGLSIKGRYGAALQAAAISGSGVTVRYLNRRGADIHRRGGKQGSALTACILKCDLFTVEVLLKKGADVNVRGGVYGYPLQAAAVKGLDSIPLVLLLLRYGADINAKGGKYGTALQAACVAGNYELVQLLLERGAEVNVTAGFCRNALHAAALLRNKHICKLLMKHGADWSLVDRSLSHFAPSILDYANGILRKVHDDQQNGWPDNESDESEDTADTDDSDDADDTDDTNDGEDTEDSESDENDESDEDGECDESEDKSKESEEEHSESNGEYVYLNVESIPFFYEPYCAVSVQAGRSDGTDDDEPLLNADLREPELTDWSVLAWLQVECGKNGDFV</sequence>
<dbReference type="InterPro" id="IPR002110">
    <property type="entry name" value="Ankyrin_rpt"/>
</dbReference>
<dbReference type="KEGG" id="ani:ANIA_08300"/>
<feature type="region of interest" description="Disordered" evidence="5">
    <location>
        <begin position="1837"/>
        <end position="1912"/>
    </location>
</feature>
<dbReference type="Proteomes" id="UP000000560">
    <property type="component" value="Chromosome V"/>
</dbReference>
<reference evidence="10" key="1">
    <citation type="journal article" date="2005" name="Nature">
        <title>Sequencing of Aspergillus nidulans and comparative analysis with A. fumigatus and A. oryzae.</title>
        <authorList>
            <person name="Galagan J.E."/>
            <person name="Calvo S.E."/>
            <person name="Cuomo C."/>
            <person name="Ma L.J."/>
            <person name="Wortman J.R."/>
            <person name="Batzoglou S."/>
            <person name="Lee S.I."/>
            <person name="Basturkmen M."/>
            <person name="Spevak C.C."/>
            <person name="Clutterbuck J."/>
            <person name="Kapitonov V."/>
            <person name="Jurka J."/>
            <person name="Scazzocchio C."/>
            <person name="Farman M."/>
            <person name="Butler J."/>
            <person name="Purcell S."/>
            <person name="Harris S."/>
            <person name="Braus G.H."/>
            <person name="Draht O."/>
            <person name="Busch S."/>
            <person name="D'Enfert C."/>
            <person name="Bouchier C."/>
            <person name="Goldman G.H."/>
            <person name="Bell-Pedersen D."/>
            <person name="Griffiths-Jones S."/>
            <person name="Doonan J.H."/>
            <person name="Yu J."/>
            <person name="Vienken K."/>
            <person name="Pain A."/>
            <person name="Freitag M."/>
            <person name="Selker E.U."/>
            <person name="Archer D.B."/>
            <person name="Penalva M.A."/>
            <person name="Oakley B.R."/>
            <person name="Momany M."/>
            <person name="Tanaka T."/>
            <person name="Kumagai T."/>
            <person name="Asai K."/>
            <person name="Machida M."/>
            <person name="Nierman W.C."/>
            <person name="Denning D.W."/>
            <person name="Caddick M."/>
            <person name="Hynes M."/>
            <person name="Paoletti M."/>
            <person name="Fischer R."/>
            <person name="Miller B."/>
            <person name="Dyer P."/>
            <person name="Sachs M.S."/>
            <person name="Osmani S.A."/>
            <person name="Birren B.W."/>
        </authorList>
    </citation>
    <scope>NUCLEOTIDE SEQUENCE [LARGE SCALE GENOMIC DNA]</scope>
    <source>
        <strain evidence="10">FGSC A4 / ATCC 38163 / CBS 112.46 / NRRL 194 / M139</strain>
    </source>
</reference>
<evidence type="ECO:0000313" key="9">
    <source>
        <dbReference type="EMBL" id="CBF80262.1"/>
    </source>
</evidence>
<dbReference type="InterPro" id="IPR036770">
    <property type="entry name" value="Ankyrin_rpt-contain_sf"/>
</dbReference>
<feature type="domain" description="DUF7708" evidence="7">
    <location>
        <begin position="56"/>
        <end position="210"/>
    </location>
</feature>
<dbReference type="Pfam" id="PF24883">
    <property type="entry name" value="NPHP3_N"/>
    <property type="match status" value="1"/>
</dbReference>
<feature type="compositionally biased region" description="Basic and acidic residues" evidence="5">
    <location>
        <begin position="1897"/>
        <end position="1909"/>
    </location>
</feature>
<feature type="domain" description="Nephrocystin 3-like N-terminal" evidence="8">
    <location>
        <begin position="276"/>
        <end position="440"/>
    </location>
</feature>
<evidence type="ECO:0000259" key="8">
    <source>
        <dbReference type="Pfam" id="PF24883"/>
    </source>
</evidence>
<dbReference type="SUPFAM" id="SSF48403">
    <property type="entry name" value="Ankyrin repeat"/>
    <property type="match status" value="3"/>
</dbReference>
<keyword evidence="2 3" id="KW-0040">ANK repeat</keyword>
<feature type="repeat" description="ANK" evidence="3">
    <location>
        <begin position="872"/>
        <end position="904"/>
    </location>
</feature>
<name>Q5ATT0_EMENI</name>
<feature type="repeat" description="ANK" evidence="3">
    <location>
        <begin position="1719"/>
        <end position="1749"/>
    </location>
</feature>
<dbReference type="eggNOG" id="KOG4412">
    <property type="taxonomic scope" value="Eukaryota"/>
</dbReference>
<feature type="repeat" description="ANK" evidence="3">
    <location>
        <begin position="909"/>
        <end position="937"/>
    </location>
</feature>
<feature type="domain" description="GPI inositol-deacylase winged helix" evidence="6">
    <location>
        <begin position="558"/>
        <end position="634"/>
    </location>
</feature>
<evidence type="ECO:0000256" key="3">
    <source>
        <dbReference type="PROSITE-ProRule" id="PRU00023"/>
    </source>
</evidence>
<dbReference type="PROSITE" id="PS50297">
    <property type="entry name" value="ANK_REP_REGION"/>
    <property type="match status" value="10"/>
</dbReference>
<feature type="repeat" description="ANK" evidence="3">
    <location>
        <begin position="1368"/>
        <end position="1400"/>
    </location>
</feature>
<feature type="repeat" description="ANK" evidence="3">
    <location>
        <begin position="811"/>
        <end position="838"/>
    </location>
</feature>
<feature type="coiled-coil region" evidence="4">
    <location>
        <begin position="191"/>
        <end position="237"/>
    </location>
</feature>
<evidence type="ECO:0000256" key="5">
    <source>
        <dbReference type="SAM" id="MobiDB-lite"/>
    </source>
</evidence>
<keyword evidence="10" id="KW-1185">Reference proteome</keyword>
<evidence type="ECO:0000259" key="6">
    <source>
        <dbReference type="Pfam" id="PF22939"/>
    </source>
</evidence>
<feature type="repeat" description="ANK" evidence="3">
    <location>
        <begin position="1548"/>
        <end position="1580"/>
    </location>
</feature>
<dbReference type="OrthoDB" id="1577640at2759"/>
<dbReference type="InterPro" id="IPR051165">
    <property type="entry name" value="Multifunctional_ANK_Repeat"/>
</dbReference>
<proteinExistence type="predicted"/>
<feature type="repeat" description="ANK" evidence="3">
    <location>
        <begin position="1082"/>
        <end position="1114"/>
    </location>
</feature>
<accession>Q5ATT0</accession>
<dbReference type="SMART" id="SM00248">
    <property type="entry name" value="ANK"/>
    <property type="match status" value="28"/>
</dbReference>
<feature type="compositionally biased region" description="Acidic residues" evidence="5">
    <location>
        <begin position="1846"/>
        <end position="1896"/>
    </location>
</feature>
<feature type="repeat" description="ANK" evidence="3">
    <location>
        <begin position="1004"/>
        <end position="1036"/>
    </location>
</feature>
<evidence type="ECO:0000256" key="4">
    <source>
        <dbReference type="SAM" id="Coils"/>
    </source>
</evidence>
<dbReference type="PANTHER" id="PTHR24123">
    <property type="entry name" value="ANKYRIN REPEAT-CONTAINING"/>
    <property type="match status" value="1"/>
</dbReference>
<dbReference type="Gene3D" id="1.25.40.20">
    <property type="entry name" value="Ankyrin repeat-containing domain"/>
    <property type="match status" value="6"/>
</dbReference>
<evidence type="ECO:0000256" key="2">
    <source>
        <dbReference type="ARBA" id="ARBA00023043"/>
    </source>
</evidence>
<reference evidence="10" key="2">
    <citation type="journal article" date="2009" name="Fungal Genet. Biol.">
        <title>The 2008 update of the Aspergillus nidulans genome annotation: a community effort.</title>
        <authorList>
            <person name="Wortman J.R."/>
            <person name="Gilsenan J.M."/>
            <person name="Joardar V."/>
            <person name="Deegan J."/>
            <person name="Clutterbuck J."/>
            <person name="Andersen M.R."/>
            <person name="Archer D."/>
            <person name="Bencina M."/>
            <person name="Braus G."/>
            <person name="Coutinho P."/>
            <person name="von Dohren H."/>
            <person name="Doonan J."/>
            <person name="Driessen A.J."/>
            <person name="Durek P."/>
            <person name="Espeso E."/>
            <person name="Fekete E."/>
            <person name="Flipphi M."/>
            <person name="Estrada C.G."/>
            <person name="Geysens S."/>
            <person name="Goldman G."/>
            <person name="de Groot P.W."/>
            <person name="Hansen K."/>
            <person name="Harris S.D."/>
            <person name="Heinekamp T."/>
            <person name="Helmstaedt K."/>
            <person name="Henrissat B."/>
            <person name="Hofmann G."/>
            <person name="Homan T."/>
            <person name="Horio T."/>
            <person name="Horiuchi H."/>
            <person name="James S."/>
            <person name="Jones M."/>
            <person name="Karaffa L."/>
            <person name="Karanyi Z."/>
            <person name="Kato M."/>
            <person name="Keller N."/>
            <person name="Kelly D.E."/>
            <person name="Kiel J.A."/>
            <person name="Kim J.M."/>
            <person name="van der Klei I.J."/>
            <person name="Klis F.M."/>
            <person name="Kovalchuk A."/>
            <person name="Krasevec N."/>
            <person name="Kubicek C.P."/>
            <person name="Liu B."/>
            <person name="Maccabe A."/>
            <person name="Meyer V."/>
            <person name="Mirabito P."/>
            <person name="Miskei M."/>
            <person name="Mos M."/>
            <person name="Mullins J."/>
            <person name="Nelson D.R."/>
            <person name="Nielsen J."/>
            <person name="Oakley B.R."/>
            <person name="Osmani S.A."/>
            <person name="Pakula T."/>
            <person name="Paszewski A."/>
            <person name="Paulsen I."/>
            <person name="Pilsyk S."/>
            <person name="Pocsi I."/>
            <person name="Punt P.J."/>
            <person name="Ram A.F."/>
            <person name="Ren Q."/>
            <person name="Robellet X."/>
            <person name="Robson G."/>
            <person name="Seiboth B."/>
            <person name="van Solingen P."/>
            <person name="Specht T."/>
            <person name="Sun J."/>
            <person name="Taheri-Talesh N."/>
            <person name="Takeshita N."/>
            <person name="Ussery D."/>
            <person name="vanKuyk P.A."/>
            <person name="Visser H."/>
            <person name="van de Vondervoort P.J."/>
            <person name="de Vries R.P."/>
            <person name="Walton J."/>
            <person name="Xiang X."/>
            <person name="Xiong Y."/>
            <person name="Zeng A.P."/>
            <person name="Brandt B.W."/>
            <person name="Cornell M.J."/>
            <person name="van den Hondel C.A."/>
            <person name="Visser J."/>
            <person name="Oliver S.G."/>
            <person name="Turner G."/>
        </authorList>
    </citation>
    <scope>GENOME REANNOTATION</scope>
    <source>
        <strain evidence="10">FGSC A4 / ATCC 38163 / CBS 112.46 / NRRL 194 / M139</strain>
    </source>
</reference>
<dbReference type="GeneID" id="2868712"/>
<dbReference type="InParanoid" id="Q5ATT0"/>
<dbReference type="SUPFAM" id="SSF52540">
    <property type="entry name" value="P-loop containing nucleoside triphosphate hydrolases"/>
    <property type="match status" value="1"/>
</dbReference>
<dbReference type="RefSeq" id="XP_681569.1">
    <property type="nucleotide sequence ID" value="XM_676477.1"/>
</dbReference>
<dbReference type="Pfam" id="PF24809">
    <property type="entry name" value="DUF7708"/>
    <property type="match status" value="1"/>
</dbReference>
<feature type="repeat" description="ANK" evidence="3">
    <location>
        <begin position="1228"/>
        <end position="1257"/>
    </location>
</feature>
<feature type="repeat" description="ANK" evidence="3">
    <location>
        <begin position="1406"/>
        <end position="1434"/>
    </location>
</feature>
<dbReference type="PROSITE" id="PS50088">
    <property type="entry name" value="ANK_REPEAT"/>
    <property type="match status" value="16"/>
</dbReference>
<evidence type="ECO:0000313" key="10">
    <source>
        <dbReference type="Proteomes" id="UP000000560"/>
    </source>
</evidence>
<gene>
    <name evidence="9" type="ORF">ANIA_08300</name>
</gene>
<keyword evidence="4" id="KW-0175">Coiled coil</keyword>
<protein>
    <submittedName>
        <fullName evidence="9">Uncharacterized protein</fullName>
    </submittedName>
</protein>
<dbReference type="eggNOG" id="KOG4177">
    <property type="taxonomic scope" value="Eukaryota"/>
</dbReference>
<dbReference type="Pfam" id="PF12796">
    <property type="entry name" value="Ank_2"/>
    <property type="match status" value="8"/>
</dbReference>
<feature type="repeat" description="ANK" evidence="3">
    <location>
        <begin position="971"/>
        <end position="1003"/>
    </location>
</feature>
<evidence type="ECO:0000256" key="1">
    <source>
        <dbReference type="ARBA" id="ARBA00022737"/>
    </source>
</evidence>
<dbReference type="HOGENOM" id="CLU_001550_0_0_1"/>
<evidence type="ECO:0000259" key="7">
    <source>
        <dbReference type="Pfam" id="PF24809"/>
    </source>
</evidence>
<dbReference type="InterPro" id="IPR054471">
    <property type="entry name" value="GPIID_WHD"/>
</dbReference>
<accession>C8VDZ0</accession>
<feature type="repeat" description="ANK" evidence="3">
    <location>
        <begin position="1582"/>
        <end position="1614"/>
    </location>
</feature>
<dbReference type="EMBL" id="BN001305">
    <property type="protein sequence ID" value="CBF80262.1"/>
    <property type="molecule type" value="Genomic_DNA"/>
</dbReference>